<organism evidence="8 9">
    <name type="scientific">Capra hircus</name>
    <name type="common">Goat</name>
    <dbReference type="NCBI Taxonomy" id="9925"/>
    <lineage>
        <taxon>Eukaryota</taxon>
        <taxon>Metazoa</taxon>
        <taxon>Chordata</taxon>
        <taxon>Craniata</taxon>
        <taxon>Vertebrata</taxon>
        <taxon>Euteleostomi</taxon>
        <taxon>Mammalia</taxon>
        <taxon>Eutheria</taxon>
        <taxon>Laurasiatheria</taxon>
        <taxon>Artiodactyla</taxon>
        <taxon>Ruminantia</taxon>
        <taxon>Pecora</taxon>
        <taxon>Bovidae</taxon>
        <taxon>Caprinae</taxon>
        <taxon>Capra</taxon>
    </lineage>
</organism>
<dbReference type="InterPro" id="IPR050392">
    <property type="entry name" value="Collagen/C1q_domain"/>
</dbReference>
<keyword evidence="4" id="KW-1015">Disulfide bond</keyword>
<gene>
    <name evidence="8" type="primary">COL26A1</name>
</gene>
<evidence type="ECO:0000256" key="5">
    <source>
        <dbReference type="SAM" id="MobiDB-lite"/>
    </source>
</evidence>
<protein>
    <submittedName>
        <fullName evidence="8">Collagen type XXVI alpha 1 chain</fullName>
    </submittedName>
</protein>
<evidence type="ECO:0000256" key="2">
    <source>
        <dbReference type="ARBA" id="ARBA00022525"/>
    </source>
</evidence>
<dbReference type="GO" id="GO:0010811">
    <property type="term" value="P:positive regulation of cell-substrate adhesion"/>
    <property type="evidence" value="ECO:0007669"/>
    <property type="project" value="Ensembl"/>
</dbReference>
<keyword evidence="2" id="KW-0964">Secreted</keyword>
<dbReference type="OMA" id="SCCLWGC"/>
<evidence type="ECO:0000259" key="7">
    <source>
        <dbReference type="PROSITE" id="PS51041"/>
    </source>
</evidence>
<dbReference type="AlphaFoldDB" id="A0A452DU12"/>
<sequence length="358" mass="38181">MKLALLLPWACCCLCGSALATGFLYPFPAAALQQHGYPDPGAGSPGSGYGGRRHWCHHTVTRTVSCQVQNGSETVVQRVYQSCRWPGPCANLVSYRTLIRPTYRVSYRTVTALEWRCCPGFTGSNCDEGKMHELYPLSDMSERLTTLEAKVLLLEAAERPSGPDNDLPTPQNTPPPWNEGLLPDAIPLAHPGPQRRPTGPGARSWLGGRSPRAVGPQDSGHPIWASSSMSVNWSSNPSPGAGVSLICGGRCVDDGDKREVEGFWSRAALTPRLPPPQGEGVQQLREALKILAERVLILEHMIGIHDPQATPEGGSGQDAALRANLKMKRGGPPPDGSLAALLGPDPGQRSAGRASGGK</sequence>
<evidence type="ECO:0000256" key="4">
    <source>
        <dbReference type="ARBA" id="ARBA00023157"/>
    </source>
</evidence>
<dbReference type="InterPro" id="IPR011489">
    <property type="entry name" value="EMI_domain"/>
</dbReference>
<keyword evidence="9" id="KW-1185">Reference proteome</keyword>
<feature type="signal peptide" evidence="6">
    <location>
        <begin position="1"/>
        <end position="20"/>
    </location>
</feature>
<evidence type="ECO:0000313" key="8">
    <source>
        <dbReference type="Ensembl" id="ENSCHIP00000003313.1"/>
    </source>
</evidence>
<proteinExistence type="predicted"/>
<dbReference type="GO" id="GO:0031012">
    <property type="term" value="C:extracellular matrix"/>
    <property type="evidence" value="ECO:0007669"/>
    <property type="project" value="Ensembl"/>
</dbReference>
<feature type="region of interest" description="Disordered" evidence="5">
    <location>
        <begin position="306"/>
        <end position="358"/>
    </location>
</feature>
<dbReference type="Pfam" id="PF07546">
    <property type="entry name" value="EMI"/>
    <property type="match status" value="1"/>
</dbReference>
<reference evidence="8" key="2">
    <citation type="submission" date="2025-08" db="UniProtKB">
        <authorList>
            <consortium name="Ensembl"/>
        </authorList>
    </citation>
    <scope>IDENTIFICATION</scope>
</reference>
<dbReference type="GeneTree" id="ENSGT00940000161716"/>
<keyword evidence="3 6" id="KW-0732">Signal</keyword>
<dbReference type="GO" id="GO:0005576">
    <property type="term" value="C:extracellular region"/>
    <property type="evidence" value="ECO:0007669"/>
    <property type="project" value="UniProtKB-SubCell"/>
</dbReference>
<feature type="domain" description="EMI" evidence="7">
    <location>
        <begin position="52"/>
        <end position="128"/>
    </location>
</feature>
<evidence type="ECO:0000313" key="9">
    <source>
        <dbReference type="Proteomes" id="UP000291000"/>
    </source>
</evidence>
<dbReference type="GO" id="GO:0005794">
    <property type="term" value="C:Golgi apparatus"/>
    <property type="evidence" value="ECO:0007669"/>
    <property type="project" value="Ensembl"/>
</dbReference>
<reference evidence="8" key="3">
    <citation type="submission" date="2025-09" db="UniProtKB">
        <authorList>
            <consortium name="Ensembl"/>
        </authorList>
    </citation>
    <scope>IDENTIFICATION</scope>
</reference>
<dbReference type="Proteomes" id="UP000291000">
    <property type="component" value="Chromosome 25"/>
</dbReference>
<reference evidence="8 9" key="1">
    <citation type="submission" date="2016-04" db="EMBL/GenBank/DDBJ databases">
        <title>Polished mammalian reference genomes with single-molecule sequencing and chromosome conformation capture applied to the Capra hircus genome.</title>
        <authorList>
            <person name="Bickhart D.M."/>
            <person name="Koren S."/>
            <person name="Rosen B."/>
            <person name="Hastie A."/>
            <person name="Liachko I."/>
            <person name="Sullivan S.T."/>
            <person name="Burton J."/>
            <person name="Sayre B.L."/>
            <person name="Huson H.J."/>
            <person name="Lee J."/>
            <person name="Lam E."/>
            <person name="Kelley C.M."/>
            <person name="Hutchison J.L."/>
            <person name="Zhou Y."/>
            <person name="Sun J."/>
            <person name="Crisa A."/>
            <person name="Schwartz J.C."/>
            <person name="Hammond J.A."/>
            <person name="Schroeder S.G."/>
            <person name="Liu G.E."/>
            <person name="Dunham M."/>
            <person name="Shendure J."/>
            <person name="Sonstegard T.S."/>
            <person name="Phillippy A.M."/>
            <person name="Van Tassell C.P."/>
            <person name="Smith T.P."/>
        </authorList>
    </citation>
    <scope>NUCLEOTIDE SEQUENCE [LARGE SCALE GENOMIC DNA]</scope>
</reference>
<evidence type="ECO:0000256" key="1">
    <source>
        <dbReference type="ARBA" id="ARBA00004613"/>
    </source>
</evidence>
<evidence type="ECO:0000256" key="6">
    <source>
        <dbReference type="SAM" id="SignalP"/>
    </source>
</evidence>
<dbReference type="Ensembl" id="ENSCHIT00000010079.1">
    <property type="protein sequence ID" value="ENSCHIP00000003313.1"/>
    <property type="gene ID" value="ENSCHIG00000007308.1"/>
</dbReference>
<comment type="subcellular location">
    <subcellularLocation>
        <location evidence="1">Secreted</location>
    </subcellularLocation>
</comment>
<name>A0A452DU12_CAPHI</name>
<dbReference type="EMBL" id="LWLT01000031">
    <property type="status" value="NOT_ANNOTATED_CDS"/>
    <property type="molecule type" value="Genomic_DNA"/>
</dbReference>
<dbReference type="PANTHER" id="PTHR15427">
    <property type="entry name" value="EMILIN ELASTIN MICROFIBRIL INTERFACE-LOCATED PROTEIN ELASTIN MICROFIBRIL INTERFACER"/>
    <property type="match status" value="1"/>
</dbReference>
<dbReference type="GO" id="GO:0005783">
    <property type="term" value="C:endoplasmic reticulum"/>
    <property type="evidence" value="ECO:0007669"/>
    <property type="project" value="Ensembl"/>
</dbReference>
<dbReference type="STRING" id="9925.ENSCHIP00000003313"/>
<dbReference type="Bgee" id="ENSCHIG00000007308">
    <property type="expression patterns" value="Expressed in uterus and 16 other cell types or tissues"/>
</dbReference>
<dbReference type="PANTHER" id="PTHR15427:SF19">
    <property type="entry name" value="COLLAGEN ALPHA-1(XXVI) CHAIN"/>
    <property type="match status" value="1"/>
</dbReference>
<feature type="region of interest" description="Disordered" evidence="5">
    <location>
        <begin position="159"/>
        <end position="217"/>
    </location>
</feature>
<accession>A0A452DU12</accession>
<dbReference type="PROSITE" id="PS51041">
    <property type="entry name" value="EMI"/>
    <property type="match status" value="1"/>
</dbReference>
<evidence type="ECO:0000256" key="3">
    <source>
        <dbReference type="ARBA" id="ARBA00022729"/>
    </source>
</evidence>
<feature type="chain" id="PRO_5019544290" evidence="6">
    <location>
        <begin position="21"/>
        <end position="358"/>
    </location>
</feature>